<dbReference type="RefSeq" id="WP_213042586.1">
    <property type="nucleotide sequence ID" value="NZ_CAJNBJ010000016.1"/>
</dbReference>
<name>A0ABM8RJE1_9BACT</name>
<dbReference type="SUPFAM" id="SSF55486">
    <property type="entry name" value="Metalloproteases ('zincins'), catalytic domain"/>
    <property type="match status" value="1"/>
</dbReference>
<evidence type="ECO:0000313" key="2">
    <source>
        <dbReference type="Proteomes" id="UP000675880"/>
    </source>
</evidence>
<accession>A0ABM8RJE1</accession>
<dbReference type="PROSITE" id="PS51257">
    <property type="entry name" value="PROKAR_LIPOPROTEIN"/>
    <property type="match status" value="1"/>
</dbReference>
<dbReference type="EMBL" id="CAJNBJ010000016">
    <property type="protein sequence ID" value="CAE6756332.1"/>
    <property type="molecule type" value="Genomic_DNA"/>
</dbReference>
<dbReference type="Gene3D" id="3.40.390.10">
    <property type="entry name" value="Collagenase (Catalytic Domain)"/>
    <property type="match status" value="1"/>
</dbReference>
<dbReference type="InterPro" id="IPR024079">
    <property type="entry name" value="MetalloPept_cat_dom_sf"/>
</dbReference>
<keyword evidence="2" id="KW-1185">Reference proteome</keyword>
<dbReference type="Proteomes" id="UP000675880">
    <property type="component" value="Unassembled WGS sequence"/>
</dbReference>
<proteinExistence type="predicted"/>
<protein>
    <recommendedName>
        <fullName evidence="3">Peptidase M43 pregnancy-associated plasma-A domain-containing protein</fullName>
    </recommendedName>
</protein>
<evidence type="ECO:0000313" key="1">
    <source>
        <dbReference type="EMBL" id="CAE6756332.1"/>
    </source>
</evidence>
<reference evidence="1 2" key="1">
    <citation type="submission" date="2021-02" db="EMBL/GenBank/DDBJ databases">
        <authorList>
            <person name="Han P."/>
        </authorList>
    </citation>
    <scope>NUCLEOTIDE SEQUENCE [LARGE SCALE GENOMIC DNA]</scope>
    <source>
        <strain evidence="1">Candidatus Nitrospira sp. ZN2</strain>
    </source>
</reference>
<gene>
    <name evidence="1" type="ORF">NSPZN2_30422</name>
</gene>
<sequence>MFTPPFRILVSITVPVVACLLVSCVSLEFDRMTGTTFPPQHTVNGQLVTLESIFDDAGIALTVEQDETGIQPLNIAADECISDAELSTLENGHRHLSLFPSSACPFDFCNTYHLYGVVVNHYGEVLDACIPEFILGKMWQGHTRSAFAIFYRTNTIQTSGPEYLRTTAHEIGHAFNLHHSDGDGTSIMTQSDDLTGDPAYRFSEQSRDHLANHPGQCKFPGAIGAAPFTWVVNDHAAWAHPLEELTITDCQ</sequence>
<evidence type="ECO:0008006" key="3">
    <source>
        <dbReference type="Google" id="ProtNLM"/>
    </source>
</evidence>
<organism evidence="1 2">
    <name type="scientific">Nitrospira defluvii</name>
    <dbReference type="NCBI Taxonomy" id="330214"/>
    <lineage>
        <taxon>Bacteria</taxon>
        <taxon>Pseudomonadati</taxon>
        <taxon>Nitrospirota</taxon>
        <taxon>Nitrospiria</taxon>
        <taxon>Nitrospirales</taxon>
        <taxon>Nitrospiraceae</taxon>
        <taxon>Nitrospira</taxon>
    </lineage>
</organism>
<comment type="caution">
    <text evidence="1">The sequence shown here is derived from an EMBL/GenBank/DDBJ whole genome shotgun (WGS) entry which is preliminary data.</text>
</comment>